<comment type="caution">
    <text evidence="1">The sequence shown here is derived from an EMBL/GenBank/DDBJ whole genome shotgun (WGS) entry which is preliminary data.</text>
</comment>
<gene>
    <name evidence="1" type="ORF">RF11_12140</name>
</gene>
<sequence length="103" mass="11868">MKKYSDQIKEKTVCEPEKIHDLEIESDDVPLSPNQNEEGFILCIYPHPELTCKTRLEDNDKFKEQNTSTFPSALRRSPCIGTQARHPYVQYVSGSQPKTKGKR</sequence>
<accession>A0A0C2M7F7</accession>
<dbReference type="EMBL" id="JWZT01004836">
    <property type="protein sequence ID" value="KII62935.1"/>
    <property type="molecule type" value="Genomic_DNA"/>
</dbReference>
<dbReference type="AlphaFoldDB" id="A0A0C2M7F7"/>
<evidence type="ECO:0000313" key="2">
    <source>
        <dbReference type="Proteomes" id="UP000031668"/>
    </source>
</evidence>
<name>A0A0C2M7F7_THEKT</name>
<organism evidence="1 2">
    <name type="scientific">Thelohanellus kitauei</name>
    <name type="common">Myxosporean</name>
    <dbReference type="NCBI Taxonomy" id="669202"/>
    <lineage>
        <taxon>Eukaryota</taxon>
        <taxon>Metazoa</taxon>
        <taxon>Cnidaria</taxon>
        <taxon>Myxozoa</taxon>
        <taxon>Myxosporea</taxon>
        <taxon>Bivalvulida</taxon>
        <taxon>Platysporina</taxon>
        <taxon>Myxobolidae</taxon>
        <taxon>Thelohanellus</taxon>
    </lineage>
</organism>
<proteinExistence type="predicted"/>
<dbReference type="Proteomes" id="UP000031668">
    <property type="component" value="Unassembled WGS sequence"/>
</dbReference>
<reference evidence="1 2" key="1">
    <citation type="journal article" date="2014" name="Genome Biol. Evol.">
        <title>The genome of the myxosporean Thelohanellus kitauei shows adaptations to nutrient acquisition within its fish host.</title>
        <authorList>
            <person name="Yang Y."/>
            <person name="Xiong J."/>
            <person name="Zhou Z."/>
            <person name="Huo F."/>
            <person name="Miao W."/>
            <person name="Ran C."/>
            <person name="Liu Y."/>
            <person name="Zhang J."/>
            <person name="Feng J."/>
            <person name="Wang M."/>
            <person name="Wang M."/>
            <person name="Wang L."/>
            <person name="Yao B."/>
        </authorList>
    </citation>
    <scope>NUCLEOTIDE SEQUENCE [LARGE SCALE GENOMIC DNA]</scope>
    <source>
        <strain evidence="1">Wuqing</strain>
    </source>
</reference>
<protein>
    <submittedName>
        <fullName evidence="1">Uncharacterized protein</fullName>
    </submittedName>
</protein>
<evidence type="ECO:0000313" key="1">
    <source>
        <dbReference type="EMBL" id="KII62935.1"/>
    </source>
</evidence>
<keyword evidence="2" id="KW-1185">Reference proteome</keyword>